<dbReference type="HOGENOM" id="CLU_031114_2_0_11"/>
<evidence type="ECO:0000313" key="21">
    <source>
        <dbReference type="EMBL" id="EHR51399.1"/>
    </source>
</evidence>
<feature type="transmembrane region" description="Helical" evidence="19">
    <location>
        <begin position="371"/>
        <end position="390"/>
    </location>
</feature>
<dbReference type="GO" id="GO:0022904">
    <property type="term" value="P:respiratory electron transport chain"/>
    <property type="evidence" value="ECO:0007669"/>
    <property type="project" value="InterPro"/>
</dbReference>
<accession>H5X8N0</accession>
<dbReference type="RefSeq" id="WP_009154783.1">
    <property type="nucleotide sequence ID" value="NZ_CM001439.1"/>
</dbReference>
<dbReference type="EC" id="7.1.1.8" evidence="3"/>
<dbReference type="Pfam" id="PF13631">
    <property type="entry name" value="Cytochrom_B_N_2"/>
    <property type="match status" value="1"/>
</dbReference>
<keyword evidence="22" id="KW-1185">Reference proteome</keyword>
<dbReference type="AlphaFoldDB" id="H5X8N0"/>
<dbReference type="GO" id="GO:0046872">
    <property type="term" value="F:metal ion binding"/>
    <property type="evidence" value="ECO:0007669"/>
    <property type="project" value="UniProtKB-KW"/>
</dbReference>
<evidence type="ECO:0000256" key="7">
    <source>
        <dbReference type="ARBA" id="ARBA00022617"/>
    </source>
</evidence>
<keyword evidence="14" id="KW-0408">Iron</keyword>
<dbReference type="GO" id="GO:0005886">
    <property type="term" value="C:plasma membrane"/>
    <property type="evidence" value="ECO:0007669"/>
    <property type="project" value="UniProtKB-SubCell"/>
</dbReference>
<evidence type="ECO:0000256" key="9">
    <source>
        <dbReference type="ARBA" id="ARBA00022692"/>
    </source>
</evidence>
<feature type="compositionally biased region" description="Basic and acidic residues" evidence="18">
    <location>
        <begin position="511"/>
        <end position="521"/>
    </location>
</feature>
<evidence type="ECO:0000256" key="15">
    <source>
        <dbReference type="ARBA" id="ARBA00023136"/>
    </source>
</evidence>
<dbReference type="PANTHER" id="PTHR19271">
    <property type="entry name" value="CYTOCHROME B"/>
    <property type="match status" value="1"/>
</dbReference>
<dbReference type="InterPro" id="IPR016174">
    <property type="entry name" value="Di-haem_cyt_TM"/>
</dbReference>
<organism evidence="21 22">
    <name type="scientific">Saccharomonospora marina XMU15</name>
    <dbReference type="NCBI Taxonomy" id="882083"/>
    <lineage>
        <taxon>Bacteria</taxon>
        <taxon>Bacillati</taxon>
        <taxon>Actinomycetota</taxon>
        <taxon>Actinomycetes</taxon>
        <taxon>Pseudonocardiales</taxon>
        <taxon>Pseudonocardiaceae</taxon>
        <taxon>Saccharomonospora</taxon>
    </lineage>
</organism>
<feature type="transmembrane region" description="Helical" evidence="19">
    <location>
        <begin position="46"/>
        <end position="65"/>
    </location>
</feature>
<feature type="transmembrane region" description="Helical" evidence="19">
    <location>
        <begin position="327"/>
        <end position="351"/>
    </location>
</feature>
<keyword evidence="10" id="KW-0479">Metal-binding</keyword>
<feature type="transmembrane region" description="Helical" evidence="19">
    <location>
        <begin position="172"/>
        <end position="191"/>
    </location>
</feature>
<dbReference type="PANTHER" id="PTHR19271:SF16">
    <property type="entry name" value="CYTOCHROME B"/>
    <property type="match status" value="1"/>
</dbReference>
<feature type="region of interest" description="Disordered" evidence="18">
    <location>
        <begin position="469"/>
        <end position="521"/>
    </location>
</feature>
<dbReference type="PROSITE" id="PS51002">
    <property type="entry name" value="CYTB_NTER"/>
    <property type="match status" value="1"/>
</dbReference>
<dbReference type="FunFam" id="1.20.810.10:FF:000007">
    <property type="entry name" value="Ubiquinol-cytochrome C reductase B subunit"/>
    <property type="match status" value="1"/>
</dbReference>
<evidence type="ECO:0000256" key="2">
    <source>
        <dbReference type="ARBA" id="ARBA00004651"/>
    </source>
</evidence>
<evidence type="ECO:0000256" key="5">
    <source>
        <dbReference type="ARBA" id="ARBA00022448"/>
    </source>
</evidence>
<comment type="cofactor">
    <cofactor evidence="1">
        <name>heme</name>
        <dbReference type="ChEBI" id="CHEBI:30413"/>
    </cofactor>
</comment>
<evidence type="ECO:0000256" key="10">
    <source>
        <dbReference type="ARBA" id="ARBA00022723"/>
    </source>
</evidence>
<evidence type="ECO:0000313" key="22">
    <source>
        <dbReference type="Proteomes" id="UP000004926"/>
    </source>
</evidence>
<feature type="transmembrane region" description="Helical" evidence="19">
    <location>
        <begin position="262"/>
        <end position="281"/>
    </location>
</feature>
<evidence type="ECO:0000256" key="3">
    <source>
        <dbReference type="ARBA" id="ARBA00012951"/>
    </source>
</evidence>
<evidence type="ECO:0000256" key="6">
    <source>
        <dbReference type="ARBA" id="ARBA00022475"/>
    </source>
</evidence>
<dbReference type="SUPFAM" id="SSF81342">
    <property type="entry name" value="Transmembrane di-heme cytochromes"/>
    <property type="match status" value="1"/>
</dbReference>
<keyword evidence="13 19" id="KW-1133">Transmembrane helix</keyword>
<evidence type="ECO:0000256" key="13">
    <source>
        <dbReference type="ARBA" id="ARBA00022989"/>
    </source>
</evidence>
<dbReference type="GO" id="GO:0016491">
    <property type="term" value="F:oxidoreductase activity"/>
    <property type="evidence" value="ECO:0007669"/>
    <property type="project" value="InterPro"/>
</dbReference>
<gene>
    <name evidence="21" type="ORF">SacmaDRAFT_3171</name>
</gene>
<keyword evidence="9 19" id="KW-0812">Transmembrane</keyword>
<evidence type="ECO:0000256" key="14">
    <source>
        <dbReference type="ARBA" id="ARBA00023004"/>
    </source>
</evidence>
<feature type="transmembrane region" description="Helical" evidence="19">
    <location>
        <begin position="111"/>
        <end position="130"/>
    </location>
</feature>
<feature type="transmembrane region" description="Helical" evidence="19">
    <location>
        <begin position="211"/>
        <end position="232"/>
    </location>
</feature>
<evidence type="ECO:0000256" key="17">
    <source>
        <dbReference type="ARBA" id="ARBA00029568"/>
    </source>
</evidence>
<dbReference type="STRING" id="882083.SacmaDRAFT_3171"/>
<keyword evidence="6" id="KW-1003">Cell membrane</keyword>
<sequence>MSTAERAGRATRAMGAMDTRFHLAKALRPRLNKVFPEHFTFLFGELALYSFVVLVVSGTYLALFFDPSLTETTYRGSYTFLQGLEFSRAYATSLDISFEVRGGLLVRQVHHWAALIFVAAIVTHMGRIFFTGAYRKPRELNWLIGVFLLALAILEGFLGYSMPDDLLSGQGVRIASGIVLSIPLVGTWLHWMMFGGEFPGDIFVPRFFTLHVFLIPGLILALVAVHLASVWYQEHTQFPGRRKRESNAVGTRTVPAFAMKSTGLATGVTAIMVLLGGFFQINPVFNYGPYLASHSSLNAQPDWYLIFVEGALRLFPSWRITVGGHSIAAAFWPAVVLPATLFLLLAAYPFLERRFTKDYRKHHLLQRPRDAPVRTATGTMALTFFMVLMVAGSDDVIAFLFKIPIEGFVWALRMALFALPPLAFLIAYRSCLRLQRFDTDVLERGVHAGVVQRSADGYYVEVRQRLAPDADDGAPRRPRYQGSRLPTLPGDLNTRPEEDSSEGGDQPRQTQRRDTAVPHER</sequence>
<proteinExistence type="predicted"/>
<dbReference type="GO" id="GO:0008121">
    <property type="term" value="F:quinol-cytochrome-c reductase activity"/>
    <property type="evidence" value="ECO:0007669"/>
    <property type="project" value="UniProtKB-EC"/>
</dbReference>
<keyword evidence="11" id="KW-1278">Translocase</keyword>
<dbReference type="InterPro" id="IPR027387">
    <property type="entry name" value="Cytb/b6-like_sf"/>
</dbReference>
<keyword evidence="7" id="KW-0349">Heme</keyword>
<dbReference type="EMBL" id="CM001439">
    <property type="protein sequence ID" value="EHR51399.1"/>
    <property type="molecule type" value="Genomic_DNA"/>
</dbReference>
<protein>
    <recommendedName>
        <fullName evidence="4">Cytochrome bc1 complex cytochrome b subunit</fullName>
        <ecNumber evidence="3">7.1.1.8</ecNumber>
    </recommendedName>
    <alternativeName>
        <fullName evidence="17">Cytochrome bc1 reductase complex subunit QcrB</fullName>
    </alternativeName>
</protein>
<keyword evidence="15 19" id="KW-0472">Membrane</keyword>
<keyword evidence="8" id="KW-0679">Respiratory chain</keyword>
<evidence type="ECO:0000256" key="8">
    <source>
        <dbReference type="ARBA" id="ARBA00022660"/>
    </source>
</evidence>
<keyword evidence="5" id="KW-0813">Transport</keyword>
<evidence type="ECO:0000256" key="19">
    <source>
        <dbReference type="SAM" id="Phobius"/>
    </source>
</evidence>
<evidence type="ECO:0000256" key="18">
    <source>
        <dbReference type="SAM" id="MobiDB-lite"/>
    </source>
</evidence>
<feature type="transmembrane region" description="Helical" evidence="19">
    <location>
        <begin position="142"/>
        <end position="160"/>
    </location>
</feature>
<keyword evidence="12" id="KW-0249">Electron transport</keyword>
<evidence type="ECO:0000256" key="11">
    <source>
        <dbReference type="ARBA" id="ARBA00022967"/>
    </source>
</evidence>
<dbReference type="InterPro" id="IPR005797">
    <property type="entry name" value="Cyt_b/b6_N"/>
</dbReference>
<evidence type="ECO:0000256" key="16">
    <source>
        <dbReference type="ARBA" id="ARBA00029351"/>
    </source>
</evidence>
<comment type="catalytic activity">
    <reaction evidence="16">
        <text>a quinol + 2 Fe(III)-[cytochrome c](out) = a quinone + 2 Fe(II)-[cytochrome c](out) + 2 H(+)(out)</text>
        <dbReference type="Rhea" id="RHEA:11484"/>
        <dbReference type="Rhea" id="RHEA-COMP:10350"/>
        <dbReference type="Rhea" id="RHEA-COMP:14399"/>
        <dbReference type="ChEBI" id="CHEBI:15378"/>
        <dbReference type="ChEBI" id="CHEBI:24646"/>
        <dbReference type="ChEBI" id="CHEBI:29033"/>
        <dbReference type="ChEBI" id="CHEBI:29034"/>
        <dbReference type="ChEBI" id="CHEBI:132124"/>
        <dbReference type="EC" id="7.1.1.8"/>
    </reaction>
</comment>
<evidence type="ECO:0000256" key="12">
    <source>
        <dbReference type="ARBA" id="ARBA00022982"/>
    </source>
</evidence>
<feature type="domain" description="Cytochrome b/b6 N-terminal region profile" evidence="20">
    <location>
        <begin position="13"/>
        <end position="239"/>
    </location>
</feature>
<dbReference type="eggNOG" id="COG1290">
    <property type="taxonomic scope" value="Bacteria"/>
</dbReference>
<evidence type="ECO:0000256" key="4">
    <source>
        <dbReference type="ARBA" id="ARBA00016116"/>
    </source>
</evidence>
<evidence type="ECO:0000256" key="1">
    <source>
        <dbReference type="ARBA" id="ARBA00001971"/>
    </source>
</evidence>
<dbReference type="Gene3D" id="1.20.810.10">
    <property type="entry name" value="Cytochrome Bc1 Complex, Chain C"/>
    <property type="match status" value="1"/>
</dbReference>
<dbReference type="SUPFAM" id="SSF81648">
    <property type="entry name" value="a domain/subunit of cytochrome bc1 complex (Ubiquinol-cytochrome c reductase)"/>
    <property type="match status" value="1"/>
</dbReference>
<name>H5X8N0_9PSEU</name>
<dbReference type="Proteomes" id="UP000004926">
    <property type="component" value="Chromosome"/>
</dbReference>
<dbReference type="InterPro" id="IPR036150">
    <property type="entry name" value="Cyt_b/b6_C_sf"/>
</dbReference>
<feature type="transmembrane region" description="Helical" evidence="19">
    <location>
        <begin position="410"/>
        <end position="428"/>
    </location>
</feature>
<reference evidence="21 22" key="1">
    <citation type="journal article" date="2012" name="Stand. Genomic Sci.">
        <title>Genome sequence of the ocean sediment bacterium Saccharomonospora marina type strain (XMU15(T)).</title>
        <authorList>
            <person name="Klenk H.P."/>
            <person name="Lu M."/>
            <person name="Lucas S."/>
            <person name="Lapidus A."/>
            <person name="Copeland A."/>
            <person name="Pitluck S."/>
            <person name="Goodwin L.A."/>
            <person name="Han C."/>
            <person name="Tapia R."/>
            <person name="Brambilla E.M."/>
            <person name="Potter G."/>
            <person name="Land M."/>
            <person name="Ivanova N."/>
            <person name="Rohde M."/>
            <person name="Goker M."/>
            <person name="Detter J.C."/>
            <person name="Li W.J."/>
            <person name="Kyrpides N.C."/>
            <person name="Woyke T."/>
        </authorList>
    </citation>
    <scope>NUCLEOTIDE SEQUENCE [LARGE SCALE GENOMIC DNA]</scope>
    <source>
        <strain evidence="21 22">XMU15</strain>
    </source>
</reference>
<comment type="subcellular location">
    <subcellularLocation>
        <location evidence="2">Cell membrane</location>
        <topology evidence="2">Multi-pass membrane protein</topology>
    </subcellularLocation>
</comment>
<evidence type="ECO:0000259" key="20">
    <source>
        <dbReference type="PROSITE" id="PS51002"/>
    </source>
</evidence>